<dbReference type="Proteomes" id="UP001058860">
    <property type="component" value="Chromosome"/>
</dbReference>
<evidence type="ECO:0000313" key="6">
    <source>
        <dbReference type="Proteomes" id="UP001058860"/>
    </source>
</evidence>
<dbReference type="SUPFAM" id="SSF51735">
    <property type="entry name" value="NAD(P)-binding Rossmann-fold domains"/>
    <property type="match status" value="1"/>
</dbReference>
<protein>
    <submittedName>
        <fullName evidence="5">Nucleotide sugar dehydrogenase</fullName>
    </submittedName>
</protein>
<dbReference type="InterPro" id="IPR001732">
    <property type="entry name" value="UDP-Glc/GDP-Man_DH_N"/>
</dbReference>
<dbReference type="Pfam" id="PF00984">
    <property type="entry name" value="UDPG_MGDP_dh"/>
    <property type="match status" value="1"/>
</dbReference>
<proteinExistence type="inferred from homology"/>
<dbReference type="SUPFAM" id="SSF48179">
    <property type="entry name" value="6-phosphogluconate dehydrogenase C-terminal domain-like"/>
    <property type="match status" value="1"/>
</dbReference>
<dbReference type="Gene3D" id="3.40.50.720">
    <property type="entry name" value="NAD(P)-binding Rossmann-like Domain"/>
    <property type="match status" value="2"/>
</dbReference>
<keyword evidence="2" id="KW-0520">NAD</keyword>
<organism evidence="5 6">
    <name type="scientific">Svornostia abyssi</name>
    <dbReference type="NCBI Taxonomy" id="2898438"/>
    <lineage>
        <taxon>Bacteria</taxon>
        <taxon>Bacillati</taxon>
        <taxon>Actinomycetota</taxon>
        <taxon>Thermoleophilia</taxon>
        <taxon>Solirubrobacterales</taxon>
        <taxon>Baekduiaceae</taxon>
        <taxon>Svornostia</taxon>
    </lineage>
</organism>
<dbReference type="PIRSF" id="PIRSF500136">
    <property type="entry name" value="UDP_ManNAc_DH"/>
    <property type="match status" value="1"/>
</dbReference>
<keyword evidence="6" id="KW-1185">Reference proteome</keyword>
<evidence type="ECO:0000259" key="4">
    <source>
        <dbReference type="SMART" id="SM00984"/>
    </source>
</evidence>
<evidence type="ECO:0000313" key="5">
    <source>
        <dbReference type="EMBL" id="UUY04637.1"/>
    </source>
</evidence>
<dbReference type="SUPFAM" id="SSF52413">
    <property type="entry name" value="UDP-glucose/GDP-mannose dehydrogenase C-terminal domain"/>
    <property type="match status" value="1"/>
</dbReference>
<dbReference type="InterPro" id="IPR036291">
    <property type="entry name" value="NAD(P)-bd_dom_sf"/>
</dbReference>
<dbReference type="InterPro" id="IPR014027">
    <property type="entry name" value="UDP-Glc/GDP-Man_DH_C"/>
</dbReference>
<dbReference type="InterPro" id="IPR008927">
    <property type="entry name" value="6-PGluconate_DH-like_C_sf"/>
</dbReference>
<sequence length="431" mass="44428">MKAVVVALGKIGLPIAAQLTRTGHTVTGCDIDASVVETVNAGRAPFPNEAGLDEALADAVAAGTLTATTDTAAAIAAGPDLVIAVPPLVVDANGHPDWSALDAVSTDIGRGLAAAAQAGHRRTVVAIETTLPVGTTRSRIAPLIAAVSGLEPGVDFHVVFSPERVFSGRILQDLATYPKLVGGLDSHGEARGVGLYTAFLPDVEVRPMGGAEAAELTKLAETTYRDINIGFANELARHADALGVDVQRVIDAANSQPFSHIHRPGVAVGGHCIPVYPRFYLFGDRDAQLPAVARQVNEAMPAYAVGVLQGLLGGLEGARVLILGVAYRGGVKETAFSGAVPLRDNLRARGAVALAADPLYSPDELRALGFDPWDGMPVHGAIVQADHAEYARLKPADLAGVRGIVDGRGIVDPAPFTAVGIPVRRLGGGSD</sequence>
<comment type="similarity">
    <text evidence="3">Belongs to the UDP-glucose/GDP-mannose dehydrogenase family.</text>
</comment>
<dbReference type="InterPro" id="IPR014026">
    <property type="entry name" value="UDP-Glc/GDP-Man_DH_dimer"/>
</dbReference>
<dbReference type="Pfam" id="PF03721">
    <property type="entry name" value="UDPG_MGDP_dh_N"/>
    <property type="match status" value="1"/>
</dbReference>
<gene>
    <name evidence="5" type="ORF">LRS13_03645</name>
</gene>
<dbReference type="PANTHER" id="PTHR43491">
    <property type="entry name" value="UDP-N-ACETYL-D-MANNOSAMINE DEHYDROGENASE"/>
    <property type="match status" value="1"/>
</dbReference>
<evidence type="ECO:0000256" key="1">
    <source>
        <dbReference type="ARBA" id="ARBA00023002"/>
    </source>
</evidence>
<dbReference type="EMBL" id="CP088295">
    <property type="protein sequence ID" value="UUY04637.1"/>
    <property type="molecule type" value="Genomic_DNA"/>
</dbReference>
<dbReference type="PANTHER" id="PTHR43491:SF5">
    <property type="entry name" value="UDP-N-ACETYL-D-MANNOSAMINE DEHYDROGENASE"/>
    <property type="match status" value="1"/>
</dbReference>
<keyword evidence="1" id="KW-0560">Oxidoreductase</keyword>
<dbReference type="InterPro" id="IPR017476">
    <property type="entry name" value="UDP-Glc/GDP-Man"/>
</dbReference>
<dbReference type="SMART" id="SM00984">
    <property type="entry name" value="UDPG_MGDP_dh_C"/>
    <property type="match status" value="1"/>
</dbReference>
<name>A0ABY5PJ13_9ACTN</name>
<dbReference type="PIRSF" id="PIRSF000124">
    <property type="entry name" value="UDPglc_GDPman_dh"/>
    <property type="match status" value="1"/>
</dbReference>
<accession>A0ABY5PJ13</accession>
<dbReference type="NCBIfam" id="TIGR03026">
    <property type="entry name" value="NDP-sugDHase"/>
    <property type="match status" value="1"/>
</dbReference>
<feature type="domain" description="UDP-glucose/GDP-mannose dehydrogenase C-terminal" evidence="4">
    <location>
        <begin position="321"/>
        <end position="413"/>
    </location>
</feature>
<dbReference type="InterPro" id="IPR028359">
    <property type="entry name" value="UDP_ManNAc/GlcNAc_DH"/>
</dbReference>
<evidence type="ECO:0000256" key="2">
    <source>
        <dbReference type="ARBA" id="ARBA00023027"/>
    </source>
</evidence>
<evidence type="ECO:0000256" key="3">
    <source>
        <dbReference type="PIRNR" id="PIRNR000124"/>
    </source>
</evidence>
<dbReference type="RefSeq" id="WP_353865113.1">
    <property type="nucleotide sequence ID" value="NZ_CP088295.1"/>
</dbReference>
<dbReference type="InterPro" id="IPR036220">
    <property type="entry name" value="UDP-Glc/GDP-Man_DH_C_sf"/>
</dbReference>
<reference evidence="6" key="1">
    <citation type="submission" date="2021-11" db="EMBL/GenBank/DDBJ databases">
        <title>Cultivation dependent microbiological survey of springs from the worlds oldest radium mine currently devoted to the extraction of radon-saturated water.</title>
        <authorList>
            <person name="Kapinusova G."/>
            <person name="Smrhova T."/>
            <person name="Strejcek M."/>
            <person name="Suman J."/>
            <person name="Jani K."/>
            <person name="Pajer P."/>
            <person name="Uhlik O."/>
        </authorList>
    </citation>
    <scope>NUCLEOTIDE SEQUENCE [LARGE SCALE GENOMIC DNA]</scope>
    <source>
        <strain evidence="6">J379</strain>
    </source>
</reference>